<accession>A0A410PW14</accession>
<dbReference type="KEGG" id="amij:EQM06_07490"/>
<organism evidence="1 2">
    <name type="scientific">Aminipila luticellarii</name>
    <dbReference type="NCBI Taxonomy" id="2507160"/>
    <lineage>
        <taxon>Bacteria</taxon>
        <taxon>Bacillati</taxon>
        <taxon>Bacillota</taxon>
        <taxon>Clostridia</taxon>
        <taxon>Peptostreptococcales</taxon>
        <taxon>Anaerovoracaceae</taxon>
        <taxon>Aminipila</taxon>
    </lineage>
</organism>
<dbReference type="EMBL" id="CP035281">
    <property type="protein sequence ID" value="QAT43090.1"/>
    <property type="molecule type" value="Genomic_DNA"/>
</dbReference>
<dbReference type="Proteomes" id="UP000287601">
    <property type="component" value="Chromosome"/>
</dbReference>
<dbReference type="AlphaFoldDB" id="A0A410PW14"/>
<dbReference type="RefSeq" id="WP_128745739.1">
    <property type="nucleotide sequence ID" value="NZ_CP035281.1"/>
</dbReference>
<evidence type="ECO:0000313" key="2">
    <source>
        <dbReference type="Proteomes" id="UP000287601"/>
    </source>
</evidence>
<gene>
    <name evidence="1" type="ORF">EQM06_07490</name>
</gene>
<name>A0A410PW14_9FIRM</name>
<protein>
    <submittedName>
        <fullName evidence="1">Uncharacterized protein</fullName>
    </submittedName>
</protein>
<reference evidence="1 2" key="1">
    <citation type="submission" date="2019-01" db="EMBL/GenBank/DDBJ databases">
        <title>Draft genomes of a novel of Aminipila strains.</title>
        <authorList>
            <person name="Ma S."/>
        </authorList>
    </citation>
    <scope>NUCLEOTIDE SEQUENCE [LARGE SCALE GENOMIC DNA]</scope>
    <source>
        <strain evidence="2">JN-39</strain>
    </source>
</reference>
<evidence type="ECO:0000313" key="1">
    <source>
        <dbReference type="EMBL" id="QAT43090.1"/>
    </source>
</evidence>
<keyword evidence="2" id="KW-1185">Reference proteome</keyword>
<dbReference type="OrthoDB" id="2603324at2"/>
<proteinExistence type="predicted"/>
<sequence>MKAVKVLQGSCIPESTMNLIFQSRTAWRDMAIWLNFYINSKHGEIGDKGIIREKIEGFLIQNPNVFYQVFGIANMDEFVKLLLSFLDYVDLLIEAQITGDDAQVTDYTRNVQGNADQIAVFLASINPYWQQAEWEELLGQFNQLVIQLSTTRLAEQYEENIEILNKMLNLTIRIGDYYSQGILDYLVFSNRATMNRCPIFQACIE</sequence>